<accession>A0A2T7EE63</accession>
<feature type="region of interest" description="Disordered" evidence="1">
    <location>
        <begin position="152"/>
        <end position="171"/>
    </location>
</feature>
<organism evidence="2 3">
    <name type="scientific">Panicum hallii var. hallii</name>
    <dbReference type="NCBI Taxonomy" id="1504633"/>
    <lineage>
        <taxon>Eukaryota</taxon>
        <taxon>Viridiplantae</taxon>
        <taxon>Streptophyta</taxon>
        <taxon>Embryophyta</taxon>
        <taxon>Tracheophyta</taxon>
        <taxon>Spermatophyta</taxon>
        <taxon>Magnoliopsida</taxon>
        <taxon>Liliopsida</taxon>
        <taxon>Poales</taxon>
        <taxon>Poaceae</taxon>
        <taxon>PACMAD clade</taxon>
        <taxon>Panicoideae</taxon>
        <taxon>Panicodae</taxon>
        <taxon>Paniceae</taxon>
        <taxon>Panicinae</taxon>
        <taxon>Panicum</taxon>
        <taxon>Panicum sect. Panicum</taxon>
    </lineage>
</organism>
<gene>
    <name evidence="2" type="ORF">GQ55_3G281200</name>
</gene>
<dbReference type="AlphaFoldDB" id="A0A2T7EE63"/>
<protein>
    <submittedName>
        <fullName evidence="2">Uncharacterized protein</fullName>
    </submittedName>
</protein>
<name>A0A2T7EE63_9POAL</name>
<feature type="region of interest" description="Disordered" evidence="1">
    <location>
        <begin position="22"/>
        <end position="41"/>
    </location>
</feature>
<feature type="compositionally biased region" description="Pro residues" evidence="1">
    <location>
        <begin position="30"/>
        <end position="41"/>
    </location>
</feature>
<reference evidence="2 3" key="1">
    <citation type="submission" date="2018-04" db="EMBL/GenBank/DDBJ databases">
        <title>WGS assembly of Panicum hallii var. hallii HAL2.</title>
        <authorList>
            <person name="Lovell J."/>
            <person name="Jenkins J."/>
            <person name="Lowry D."/>
            <person name="Mamidi S."/>
            <person name="Sreedasyam A."/>
            <person name="Weng X."/>
            <person name="Barry K."/>
            <person name="Bonette J."/>
            <person name="Campitelli B."/>
            <person name="Daum C."/>
            <person name="Gordon S."/>
            <person name="Gould B."/>
            <person name="Lipzen A."/>
            <person name="MacQueen A."/>
            <person name="Palacio-Mejia J."/>
            <person name="Plott C."/>
            <person name="Shakirov E."/>
            <person name="Shu S."/>
            <person name="Yoshinaga Y."/>
            <person name="Zane M."/>
            <person name="Rokhsar D."/>
            <person name="Grimwood J."/>
            <person name="Schmutz J."/>
            <person name="Juenger T."/>
        </authorList>
    </citation>
    <scope>NUCLEOTIDE SEQUENCE [LARGE SCALE GENOMIC DNA]</scope>
    <source>
        <strain evidence="3">cv. HAL2</strain>
    </source>
</reference>
<sequence>MAPFLVPFSYLFAPFAQPPMPRTTWQAGSTPPPRAKEPPLPSRCRLQPPPLRLLLLLPTSSCSVVSFSSSRNRQRFLRLMTRGGGGGRKRGLDGANRRIRRWATRCHWRLRSNLGNAPWRDDARTARRSATACAPPGAAAHAWPTAWARLGRRPPTAVPRRSVHRQPLGRA</sequence>
<evidence type="ECO:0000313" key="3">
    <source>
        <dbReference type="Proteomes" id="UP000244336"/>
    </source>
</evidence>
<dbReference type="EMBL" id="CM009751">
    <property type="protein sequence ID" value="PUZ66118.1"/>
    <property type="molecule type" value="Genomic_DNA"/>
</dbReference>
<dbReference type="Gramene" id="PUZ66118">
    <property type="protein sequence ID" value="PUZ66118"/>
    <property type="gene ID" value="GQ55_3G281200"/>
</dbReference>
<keyword evidence="3" id="KW-1185">Reference proteome</keyword>
<proteinExistence type="predicted"/>
<dbReference type="Proteomes" id="UP000244336">
    <property type="component" value="Chromosome 3"/>
</dbReference>
<evidence type="ECO:0000256" key="1">
    <source>
        <dbReference type="SAM" id="MobiDB-lite"/>
    </source>
</evidence>
<evidence type="ECO:0000313" key="2">
    <source>
        <dbReference type="EMBL" id="PUZ66118.1"/>
    </source>
</evidence>